<dbReference type="Gene3D" id="1.20.1290.10">
    <property type="entry name" value="AhpD-like"/>
    <property type="match status" value="1"/>
</dbReference>
<dbReference type="NCBIfam" id="TIGR00778">
    <property type="entry name" value="ahpD_dom"/>
    <property type="match status" value="1"/>
</dbReference>
<gene>
    <name evidence="7" type="primary">ahpD</name>
    <name evidence="7" type="ORF">DF3PB_10051</name>
</gene>
<dbReference type="EC" id="1.11.1.15" evidence="7"/>
<dbReference type="InterPro" id="IPR003779">
    <property type="entry name" value="CMD-like"/>
</dbReference>
<reference evidence="7" key="1">
    <citation type="submission" date="2018-07" db="EMBL/GenBank/DDBJ databases">
        <authorList>
            <person name="Quirk P.G."/>
            <person name="Krulwich T.A."/>
        </authorList>
    </citation>
    <scope>NUCLEOTIDE SEQUENCE</scope>
</reference>
<dbReference type="SUPFAM" id="SSF69118">
    <property type="entry name" value="AhpD-like"/>
    <property type="match status" value="1"/>
</dbReference>
<dbReference type="AlphaFoldDB" id="A0A380T7E9"/>
<dbReference type="InterPro" id="IPR004674">
    <property type="entry name" value="AhpD"/>
</dbReference>
<proteinExistence type="inferred from homology"/>
<dbReference type="GO" id="GO:0015036">
    <property type="term" value="F:disulfide oxidoreductase activity"/>
    <property type="evidence" value="ECO:0007669"/>
    <property type="project" value="TreeGrafter"/>
</dbReference>
<evidence type="ECO:0000259" key="6">
    <source>
        <dbReference type="Pfam" id="PF02627"/>
    </source>
</evidence>
<evidence type="ECO:0000256" key="2">
    <source>
        <dbReference type="ARBA" id="ARBA00022862"/>
    </source>
</evidence>
<sequence length="177" mass="18750">MSLEDLSARLPDYAADIETNLARQLADATLSDQQKWGCFLACAVALGEAHVLNAVSEEASRRLTVDAQVAAKIAAATMAMNTVYFGSANLLANRDYRGEPHQLVMAAQSGVGVDKVDFELWALAVSALTNCETCLNTHDAELRRHGAPMEVVLAALRIAAVVNAASVVLRAEQGPSA</sequence>
<evidence type="ECO:0000256" key="3">
    <source>
        <dbReference type="ARBA" id="ARBA00023002"/>
    </source>
</evidence>
<dbReference type="InterPro" id="IPR029032">
    <property type="entry name" value="AhpD-like"/>
</dbReference>
<evidence type="ECO:0000256" key="4">
    <source>
        <dbReference type="ARBA" id="ARBA00023157"/>
    </source>
</evidence>
<dbReference type="GO" id="GO:0045454">
    <property type="term" value="P:cell redox homeostasis"/>
    <property type="evidence" value="ECO:0007669"/>
    <property type="project" value="TreeGrafter"/>
</dbReference>
<dbReference type="PANTHER" id="PTHR33930">
    <property type="entry name" value="ALKYL HYDROPEROXIDE REDUCTASE AHPD"/>
    <property type="match status" value="1"/>
</dbReference>
<dbReference type="GO" id="GO:0051920">
    <property type="term" value="F:peroxiredoxin activity"/>
    <property type="evidence" value="ECO:0007669"/>
    <property type="project" value="InterPro"/>
</dbReference>
<keyword evidence="2" id="KW-0049">Antioxidant</keyword>
<dbReference type="InterPro" id="IPR004675">
    <property type="entry name" value="AhpD_core"/>
</dbReference>
<dbReference type="EMBL" id="UIDG01000001">
    <property type="protein sequence ID" value="SUS03298.1"/>
    <property type="molecule type" value="Genomic_DNA"/>
</dbReference>
<keyword evidence="1 7" id="KW-0575">Peroxidase</keyword>
<keyword evidence="4" id="KW-1015">Disulfide bond</keyword>
<protein>
    <submittedName>
        <fullName evidence="7">Alkyl hydroperoxide reductase AhpD</fullName>
        <ecNumber evidence="7">1.11.1.15</ecNumber>
    </submittedName>
</protein>
<feature type="domain" description="Carboxymuconolactone decarboxylase-like" evidence="6">
    <location>
        <begin position="110"/>
        <end position="170"/>
    </location>
</feature>
<dbReference type="Pfam" id="PF02627">
    <property type="entry name" value="CMD"/>
    <property type="match status" value="1"/>
</dbReference>
<organism evidence="7">
    <name type="scientific">metagenome</name>
    <dbReference type="NCBI Taxonomy" id="256318"/>
    <lineage>
        <taxon>unclassified sequences</taxon>
        <taxon>metagenomes</taxon>
    </lineage>
</organism>
<keyword evidence="5" id="KW-0676">Redox-active center</keyword>
<evidence type="ECO:0000256" key="5">
    <source>
        <dbReference type="ARBA" id="ARBA00023284"/>
    </source>
</evidence>
<evidence type="ECO:0000313" key="7">
    <source>
        <dbReference type="EMBL" id="SUS03298.1"/>
    </source>
</evidence>
<dbReference type="GO" id="GO:0006979">
    <property type="term" value="P:response to oxidative stress"/>
    <property type="evidence" value="ECO:0007669"/>
    <property type="project" value="InterPro"/>
</dbReference>
<accession>A0A380T7E9</accession>
<dbReference type="HAMAP" id="MF_01676">
    <property type="entry name" value="AhpD"/>
    <property type="match status" value="1"/>
</dbReference>
<dbReference type="GO" id="GO:0032843">
    <property type="term" value="F:hydroperoxide reductase activity"/>
    <property type="evidence" value="ECO:0007669"/>
    <property type="project" value="InterPro"/>
</dbReference>
<evidence type="ECO:0000256" key="1">
    <source>
        <dbReference type="ARBA" id="ARBA00022559"/>
    </source>
</evidence>
<dbReference type="PANTHER" id="PTHR33930:SF7">
    <property type="entry name" value="ALKYL HYDROPEROXIDE REDUCTASE AHPD"/>
    <property type="match status" value="1"/>
</dbReference>
<keyword evidence="3 7" id="KW-0560">Oxidoreductase</keyword>
<name>A0A380T7E9_9ZZZZ</name>